<dbReference type="Pfam" id="PF01267">
    <property type="entry name" value="F-actin_cap_A"/>
    <property type="match status" value="1"/>
</dbReference>
<keyword evidence="3" id="KW-0472">Membrane</keyword>
<comment type="caution">
    <text evidence="5">The sequence shown here is derived from an EMBL/GenBank/DDBJ whole genome shotgun (WGS) entry which is preliminary data.</text>
</comment>
<feature type="transmembrane region" description="Helical" evidence="3">
    <location>
        <begin position="454"/>
        <end position="477"/>
    </location>
</feature>
<name>A0ABQ8IEL6_9ROSI</name>
<keyword evidence="3" id="KW-0812">Transmembrane</keyword>
<feature type="transmembrane region" description="Helical" evidence="3">
    <location>
        <begin position="388"/>
        <end position="409"/>
    </location>
</feature>
<dbReference type="PANTHER" id="PTHR31061:SF25">
    <property type="entry name" value="HEPARAN-ALPHA-GLUCOSAMINIDE N-ACETYLTRANSFERASE-LIKE PROTEIN (DUF1624)"/>
    <property type="match status" value="1"/>
</dbReference>
<dbReference type="InterPro" id="IPR017865">
    <property type="entry name" value="F-actin_cap_asu_CS"/>
</dbReference>
<feature type="transmembrane region" description="Helical" evidence="3">
    <location>
        <begin position="712"/>
        <end position="731"/>
    </location>
</feature>
<feature type="transmembrane region" description="Helical" evidence="3">
    <location>
        <begin position="498"/>
        <end position="519"/>
    </location>
</feature>
<proteinExistence type="inferred from homology"/>
<evidence type="ECO:0000259" key="4">
    <source>
        <dbReference type="Pfam" id="PF07786"/>
    </source>
</evidence>
<evidence type="ECO:0000313" key="5">
    <source>
        <dbReference type="EMBL" id="KAH7574677.1"/>
    </source>
</evidence>
<dbReference type="InterPro" id="IPR012429">
    <property type="entry name" value="HGSNAT_cat"/>
</dbReference>
<dbReference type="PRINTS" id="PR00191">
    <property type="entry name" value="FACTINCAPA"/>
</dbReference>
<dbReference type="InterPro" id="IPR037282">
    <property type="entry name" value="CapZ_alpha/beta"/>
</dbReference>
<evidence type="ECO:0000313" key="6">
    <source>
        <dbReference type="Proteomes" id="UP000827721"/>
    </source>
</evidence>
<evidence type="ECO:0000256" key="3">
    <source>
        <dbReference type="SAM" id="Phobius"/>
    </source>
</evidence>
<evidence type="ECO:0000256" key="2">
    <source>
        <dbReference type="ARBA" id="ARBA00023203"/>
    </source>
</evidence>
<gene>
    <name evidence="5" type="ORF">JRO89_XS03G0329800</name>
</gene>
<dbReference type="InterPro" id="IPR042489">
    <property type="entry name" value="CapZ_alpha_1"/>
</dbReference>
<feature type="domain" description="Heparan-alpha-glucosaminide N-acetyltransferase catalytic" evidence="4">
    <location>
        <begin position="350"/>
        <end position="474"/>
    </location>
</feature>
<dbReference type="SUPFAM" id="SSF90096">
    <property type="entry name" value="Subunits of heterodimeric actin filament capping protein Capz"/>
    <property type="match status" value="1"/>
</dbReference>
<accession>A0ABQ8IEL6</accession>
<keyword evidence="3" id="KW-1133">Transmembrane helix</keyword>
<keyword evidence="2" id="KW-0009">Actin-binding</keyword>
<dbReference type="EMBL" id="JAFEMO010000003">
    <property type="protein sequence ID" value="KAH7574677.1"/>
    <property type="molecule type" value="Genomic_DNA"/>
</dbReference>
<dbReference type="InterPro" id="IPR042276">
    <property type="entry name" value="CapZ_alpha/beta_2"/>
</dbReference>
<feature type="transmembrane region" description="Helical" evidence="3">
    <location>
        <begin position="667"/>
        <end position="691"/>
    </location>
</feature>
<feature type="transmembrane region" description="Helical" evidence="3">
    <location>
        <begin position="608"/>
        <end position="629"/>
    </location>
</feature>
<evidence type="ECO:0000256" key="1">
    <source>
        <dbReference type="ARBA" id="ARBA00010479"/>
    </source>
</evidence>
<keyword evidence="6" id="KW-1185">Reference proteome</keyword>
<dbReference type="Proteomes" id="UP000827721">
    <property type="component" value="Unassembled WGS sequence"/>
</dbReference>
<reference evidence="5 6" key="1">
    <citation type="submission" date="2021-02" db="EMBL/GenBank/DDBJ databases">
        <title>Plant Genome Project.</title>
        <authorList>
            <person name="Zhang R.-G."/>
        </authorList>
    </citation>
    <scope>NUCLEOTIDE SEQUENCE [LARGE SCALE GENOMIC DNA]</scope>
    <source>
        <tissue evidence="5">Leaves</tissue>
    </source>
</reference>
<protein>
    <recommendedName>
        <fullName evidence="4">Heparan-alpha-glucosaminide N-acetyltransferase catalytic domain-containing protein</fullName>
    </recommendedName>
</protein>
<dbReference type="Gene3D" id="3.90.1150.210">
    <property type="entry name" value="F-actin capping protein, beta subunit"/>
    <property type="match status" value="1"/>
</dbReference>
<dbReference type="PANTHER" id="PTHR31061">
    <property type="entry name" value="LD22376P"/>
    <property type="match status" value="1"/>
</dbReference>
<comment type="similarity">
    <text evidence="1">Belongs to the F-actin-capping protein alpha subunit family.</text>
</comment>
<organism evidence="5 6">
    <name type="scientific">Xanthoceras sorbifolium</name>
    <dbReference type="NCBI Taxonomy" id="99658"/>
    <lineage>
        <taxon>Eukaryota</taxon>
        <taxon>Viridiplantae</taxon>
        <taxon>Streptophyta</taxon>
        <taxon>Embryophyta</taxon>
        <taxon>Tracheophyta</taxon>
        <taxon>Spermatophyta</taxon>
        <taxon>Magnoliopsida</taxon>
        <taxon>eudicotyledons</taxon>
        <taxon>Gunneridae</taxon>
        <taxon>Pentapetalae</taxon>
        <taxon>rosids</taxon>
        <taxon>malvids</taxon>
        <taxon>Sapindales</taxon>
        <taxon>Sapindaceae</taxon>
        <taxon>Xanthoceroideae</taxon>
        <taxon>Xanthoceras</taxon>
    </lineage>
</organism>
<dbReference type="PROSITE" id="PS00748">
    <property type="entry name" value="F_ACTIN_CAPPING_A_1"/>
    <property type="match status" value="1"/>
</dbReference>
<sequence length="809" mass="91422">MAEEVELSDKQKKDIAKWFLLNSPAGEIQYVAKDLKSVLDDDQVYNEAASEGFPLYNKSHMICLPMPRRSGDVLVTSYGELEESKYLDPRTAQVATVDHVKQVCTEVRPATDEELPSPYIEEFRCALDAEILKYVDEDYPKGVCSVYCTKGKDVEEPGSDFELVVVISASRLSPQNFCNGSWRSIWNIEFKDDAQVLELKGKLQVGAHYFEEGNVQLDAKHECHDSTMFQSPDDSAISIATIIRHHETEYLASLQASYSNLPDNTFKRKNSVAGNRTRVSWVKARYPNRRTTTEINDVLNLSFVQPFFSLFHLNNMAEIKAETTHHHYPLIIADSGNISDQQKKQQKPKRVASLDIFRGLTVALMILVDDAGGDWPVIGHAPWNGCNVADFVMPFFLFIVGISISLSLKRISSRLEAVKKVVFRTLKLLFWGILLQGGFSHAPDKLTYGVDVKMIRLCGILQRIAFAYLVVALVEILTKHAKDEDQSPGQFYVFKLYYRHWLVFACVLIVYMSLLYGTYVPDWQFTIRIKDSADYGKVFTVTCGVRGKLDPPCNAVGYIDREVLGINHMYHFPAWKRSKACTQDSPYEGPLRNDAPSWCHAPFEPEGILSSISAILSTIIGVHFGHVLIHLKGHLARLKHWAMMGLALLIFGLTLHLAHAIPLNKQLYTFSYVCLTSGAAALVFSAIYALVDIWDLKYMFLPLEWIGMNAMLVYVLAAEGIFAGFINGWYYDDPHNTLVCILDSKARFYQSLAFTTSRHPTLCYLRRDPVLGYCNWHFAPPSDLLEALMALLHVYVYVSTTVSLDVNCP</sequence>
<feature type="transmembrane region" description="Helical" evidence="3">
    <location>
        <begin position="641"/>
        <end position="661"/>
    </location>
</feature>
<dbReference type="Pfam" id="PF07786">
    <property type="entry name" value="HGSNAT_cat"/>
    <property type="match status" value="1"/>
</dbReference>
<dbReference type="InterPro" id="IPR002189">
    <property type="entry name" value="CapZ_alpha"/>
</dbReference>
<dbReference type="Gene3D" id="3.30.1140.60">
    <property type="entry name" value="F-actin capping protein, alpha subunit"/>
    <property type="match status" value="1"/>
</dbReference>